<dbReference type="AlphaFoldDB" id="A0A9P9HLE7"/>
<sequence length="424" mass="49521">MANSADRVFHTLELAQQIVFELELKDFCRTLSITKRLWESKPWSQAGASLLKLKDKLEGRYTFEFDRHDDMVAPLIIRSSPGNTEDERDIFVLDLDEPRLLFTKVEKFPGCAMILGPVLMGREYSDSDEDAPPIVVYSLPDWSLMARFTNTHLGSDELYPYLRNCQVYKHFILIVHVMYHKTAPGVIQTWFDIWDIQGTQRGEILFPKEGFVCDAFHSHAGNHYLTIHSSPWVENGPETVQTWDLERMELTYEYAISQDDMDKGYSCEPGSGIVYLWAENEKPFEYWTVDGRPASRKVAKMEWESFSCHPGMFSDGSRIVTSKWLTLYTKEGDVVKRYNVKSEDDYYLEAGVLFDRFFFSISWREKSKSASLVVYSKTGEKLAWTRLRVRGRYFSWFIDISERLVLVWDARRYVETVDFRGLLQ</sequence>
<reference evidence="1" key="1">
    <citation type="journal article" date="2021" name="Nat. Commun.">
        <title>Genetic determinants of endophytism in the Arabidopsis root mycobiome.</title>
        <authorList>
            <person name="Mesny F."/>
            <person name="Miyauchi S."/>
            <person name="Thiergart T."/>
            <person name="Pickel B."/>
            <person name="Atanasova L."/>
            <person name="Karlsson M."/>
            <person name="Huettel B."/>
            <person name="Barry K.W."/>
            <person name="Haridas S."/>
            <person name="Chen C."/>
            <person name="Bauer D."/>
            <person name="Andreopoulos W."/>
            <person name="Pangilinan J."/>
            <person name="LaButti K."/>
            <person name="Riley R."/>
            <person name="Lipzen A."/>
            <person name="Clum A."/>
            <person name="Drula E."/>
            <person name="Henrissat B."/>
            <person name="Kohler A."/>
            <person name="Grigoriev I.V."/>
            <person name="Martin F.M."/>
            <person name="Hacquard S."/>
        </authorList>
    </citation>
    <scope>NUCLEOTIDE SEQUENCE</scope>
    <source>
        <strain evidence="1">MPI-CAGE-AT-0023</strain>
    </source>
</reference>
<name>A0A9P9HLE7_FUSRE</name>
<dbReference type="Proteomes" id="UP000720189">
    <property type="component" value="Unassembled WGS sequence"/>
</dbReference>
<accession>A0A9P9HLE7</accession>
<evidence type="ECO:0000313" key="1">
    <source>
        <dbReference type="EMBL" id="KAH7259705.1"/>
    </source>
</evidence>
<keyword evidence="2" id="KW-1185">Reference proteome</keyword>
<dbReference type="GeneID" id="70219860"/>
<protein>
    <submittedName>
        <fullName evidence="1">Uncharacterized protein</fullName>
    </submittedName>
</protein>
<proteinExistence type="predicted"/>
<organism evidence="1 2">
    <name type="scientific">Fusarium redolens</name>
    <dbReference type="NCBI Taxonomy" id="48865"/>
    <lineage>
        <taxon>Eukaryota</taxon>
        <taxon>Fungi</taxon>
        <taxon>Dikarya</taxon>
        <taxon>Ascomycota</taxon>
        <taxon>Pezizomycotina</taxon>
        <taxon>Sordariomycetes</taxon>
        <taxon>Hypocreomycetidae</taxon>
        <taxon>Hypocreales</taxon>
        <taxon>Nectriaceae</taxon>
        <taxon>Fusarium</taxon>
        <taxon>Fusarium redolens species complex</taxon>
    </lineage>
</organism>
<gene>
    <name evidence="1" type="ORF">BKA55DRAFT_537393</name>
</gene>
<dbReference type="EMBL" id="JAGMUX010000005">
    <property type="protein sequence ID" value="KAH7259705.1"/>
    <property type="molecule type" value="Genomic_DNA"/>
</dbReference>
<dbReference type="OrthoDB" id="5033794at2759"/>
<evidence type="ECO:0000313" key="2">
    <source>
        <dbReference type="Proteomes" id="UP000720189"/>
    </source>
</evidence>
<comment type="caution">
    <text evidence="1">The sequence shown here is derived from an EMBL/GenBank/DDBJ whole genome shotgun (WGS) entry which is preliminary data.</text>
</comment>
<dbReference type="RefSeq" id="XP_046052413.1">
    <property type="nucleotide sequence ID" value="XM_046189906.1"/>
</dbReference>